<dbReference type="PROSITE" id="PS51257">
    <property type="entry name" value="PROKAR_LIPOPROTEIN"/>
    <property type="match status" value="1"/>
</dbReference>
<name>A0A937F6V3_9BACT</name>
<accession>A0A937F6V3</accession>
<reference evidence="3" key="1">
    <citation type="submission" date="2021-01" db="EMBL/GenBank/DDBJ databases">
        <title>Fulvivirga kasyanovii gen. nov., sp nov., a novel member of the phylum Bacteroidetes isolated from seawater in a mussel farm.</title>
        <authorList>
            <person name="Zhao L.-H."/>
            <person name="Wang Z.-J."/>
        </authorList>
    </citation>
    <scope>NUCLEOTIDE SEQUENCE</scope>
    <source>
        <strain evidence="3">2943</strain>
    </source>
</reference>
<protein>
    <recommendedName>
        <fullName evidence="5">Secreted protein</fullName>
    </recommendedName>
</protein>
<gene>
    <name evidence="3" type="ORF">JL102_15370</name>
</gene>
<evidence type="ECO:0000256" key="2">
    <source>
        <dbReference type="SAM" id="SignalP"/>
    </source>
</evidence>
<dbReference type="AlphaFoldDB" id="A0A937F6V3"/>
<evidence type="ECO:0000313" key="4">
    <source>
        <dbReference type="Proteomes" id="UP000659388"/>
    </source>
</evidence>
<keyword evidence="4" id="KW-1185">Reference proteome</keyword>
<keyword evidence="2" id="KW-0732">Signal</keyword>
<dbReference type="EMBL" id="JAESIY010000008">
    <property type="protein sequence ID" value="MBL3657527.1"/>
    <property type="molecule type" value="Genomic_DNA"/>
</dbReference>
<comment type="caution">
    <text evidence="3">The sequence shown here is derived from an EMBL/GenBank/DDBJ whole genome shotgun (WGS) entry which is preliminary data.</text>
</comment>
<evidence type="ECO:0000256" key="1">
    <source>
        <dbReference type="SAM" id="MobiDB-lite"/>
    </source>
</evidence>
<proteinExistence type="predicted"/>
<feature type="chain" id="PRO_5036837401" description="Secreted protein" evidence="2">
    <location>
        <begin position="24"/>
        <end position="51"/>
    </location>
</feature>
<feature type="signal peptide" evidence="2">
    <location>
        <begin position="1"/>
        <end position="23"/>
    </location>
</feature>
<organism evidence="3 4">
    <name type="scientific">Fulvivirga sediminis</name>
    <dbReference type="NCBI Taxonomy" id="2803949"/>
    <lineage>
        <taxon>Bacteria</taxon>
        <taxon>Pseudomonadati</taxon>
        <taxon>Bacteroidota</taxon>
        <taxon>Cytophagia</taxon>
        <taxon>Cytophagales</taxon>
        <taxon>Fulvivirgaceae</taxon>
        <taxon>Fulvivirga</taxon>
    </lineage>
</organism>
<evidence type="ECO:0000313" key="3">
    <source>
        <dbReference type="EMBL" id="MBL3657527.1"/>
    </source>
</evidence>
<sequence>MKIIRLLLIAVVFSSFSSLISCNDPYDEINHTNEESTNETVGENGESTRGD</sequence>
<dbReference type="RefSeq" id="WP_202245315.1">
    <property type="nucleotide sequence ID" value="NZ_JAESIY010000008.1"/>
</dbReference>
<feature type="region of interest" description="Disordered" evidence="1">
    <location>
        <begin position="27"/>
        <end position="51"/>
    </location>
</feature>
<evidence type="ECO:0008006" key="5">
    <source>
        <dbReference type="Google" id="ProtNLM"/>
    </source>
</evidence>
<dbReference type="Proteomes" id="UP000659388">
    <property type="component" value="Unassembled WGS sequence"/>
</dbReference>